<sequence length="251" mass="28983">MKNTNTLLPEIVSREEWLKARKELLVREKALTRSRDRLNADRRNLPMVEIKNDYTLEAPGGKVRLLDLFKGRRQLIVYHFMFHPDWAEGCSSCSAWADHVARGHLNHLHKRTTTLVLVSRAPISKIISFKKRMGWTLPWYSSYGSGFNYDFHITLDESVRPVSYNYRDQATLKHLGYPTEGERPGISCFLRIEDTVYHTYSTYARGVEQVGGACYFLDLTALGRQEEWEEPRGRASAFERRAAVQNSASPL</sequence>
<name>A0A521BG39_9BACT</name>
<keyword evidence="2" id="KW-1185">Reference proteome</keyword>
<dbReference type="OrthoDB" id="574359at2"/>
<dbReference type="InterPro" id="IPR010296">
    <property type="entry name" value="DUF899_thioredox"/>
</dbReference>
<gene>
    <name evidence="1" type="ORF">SAMN06265218_10382</name>
</gene>
<dbReference type="Pfam" id="PF05988">
    <property type="entry name" value="DUF899"/>
    <property type="match status" value="1"/>
</dbReference>
<accession>A0A521BG39</accession>
<organism evidence="1 2">
    <name type="scientific">Fodinibius sediminis</name>
    <dbReference type="NCBI Taxonomy" id="1214077"/>
    <lineage>
        <taxon>Bacteria</taxon>
        <taxon>Pseudomonadati</taxon>
        <taxon>Balneolota</taxon>
        <taxon>Balneolia</taxon>
        <taxon>Balneolales</taxon>
        <taxon>Balneolaceae</taxon>
        <taxon>Fodinibius</taxon>
    </lineage>
</organism>
<dbReference type="Proteomes" id="UP000317593">
    <property type="component" value="Unassembled WGS sequence"/>
</dbReference>
<evidence type="ECO:0000313" key="1">
    <source>
        <dbReference type="EMBL" id="SMO46065.1"/>
    </source>
</evidence>
<dbReference type="EMBL" id="FXTH01000003">
    <property type="protein sequence ID" value="SMO46065.1"/>
    <property type="molecule type" value="Genomic_DNA"/>
</dbReference>
<evidence type="ECO:0000313" key="2">
    <source>
        <dbReference type="Proteomes" id="UP000317593"/>
    </source>
</evidence>
<protein>
    <submittedName>
        <fullName evidence="1">Predicted dithiol-disulfide oxidoreductase, DUF899 family</fullName>
    </submittedName>
</protein>
<dbReference type="AlphaFoldDB" id="A0A521BG39"/>
<dbReference type="RefSeq" id="WP_142713315.1">
    <property type="nucleotide sequence ID" value="NZ_FXTH01000003.1"/>
</dbReference>
<reference evidence="1 2" key="1">
    <citation type="submission" date="2017-05" db="EMBL/GenBank/DDBJ databases">
        <authorList>
            <person name="Varghese N."/>
            <person name="Submissions S."/>
        </authorList>
    </citation>
    <scope>NUCLEOTIDE SEQUENCE [LARGE SCALE GENOMIC DNA]</scope>
    <source>
        <strain evidence="1 2">DSM 21194</strain>
    </source>
</reference>
<proteinExistence type="predicted"/>